<feature type="region of interest" description="Disordered" evidence="1">
    <location>
        <begin position="22"/>
        <end position="67"/>
    </location>
</feature>
<feature type="compositionally biased region" description="Low complexity" evidence="1">
    <location>
        <begin position="22"/>
        <end position="38"/>
    </location>
</feature>
<feature type="compositionally biased region" description="Basic and acidic residues" evidence="1">
    <location>
        <begin position="182"/>
        <end position="213"/>
    </location>
</feature>
<gene>
    <name evidence="2" type="ORF">D9619_003263</name>
</gene>
<evidence type="ECO:0000313" key="2">
    <source>
        <dbReference type="EMBL" id="KAF5313237.1"/>
    </source>
</evidence>
<evidence type="ECO:0000313" key="3">
    <source>
        <dbReference type="Proteomes" id="UP000567179"/>
    </source>
</evidence>
<name>A0A8H5B023_9AGAR</name>
<dbReference type="OrthoDB" id="2333993at2759"/>
<feature type="compositionally biased region" description="Polar residues" evidence="1">
    <location>
        <begin position="280"/>
        <end position="295"/>
    </location>
</feature>
<accession>A0A8H5B023</accession>
<evidence type="ECO:0000256" key="1">
    <source>
        <dbReference type="SAM" id="MobiDB-lite"/>
    </source>
</evidence>
<protein>
    <submittedName>
        <fullName evidence="2">Uncharacterized protein</fullName>
    </submittedName>
</protein>
<feature type="compositionally biased region" description="Basic residues" evidence="1">
    <location>
        <begin position="594"/>
        <end position="604"/>
    </location>
</feature>
<reference evidence="2 3" key="1">
    <citation type="journal article" date="2020" name="ISME J.">
        <title>Uncovering the hidden diversity of litter-decomposition mechanisms in mushroom-forming fungi.</title>
        <authorList>
            <person name="Floudas D."/>
            <person name="Bentzer J."/>
            <person name="Ahren D."/>
            <person name="Johansson T."/>
            <person name="Persson P."/>
            <person name="Tunlid A."/>
        </authorList>
    </citation>
    <scope>NUCLEOTIDE SEQUENCE [LARGE SCALE GENOMIC DNA]</scope>
    <source>
        <strain evidence="2 3">CBS 101986</strain>
    </source>
</reference>
<feature type="region of interest" description="Disordered" evidence="1">
    <location>
        <begin position="226"/>
        <end position="339"/>
    </location>
</feature>
<proteinExistence type="predicted"/>
<feature type="compositionally biased region" description="Basic and acidic residues" evidence="1">
    <location>
        <begin position="130"/>
        <end position="139"/>
    </location>
</feature>
<sequence>MPPTPSTIAFFSSAASSFQPVPYASTAQTSSSRSASHLTRTHQRSHDSLAIPPPGMDPLPTDPKVHFVHPPFDTFPNSHLHPDGLTYQLMADNPEWFLDAKDFLTPLDGGKGPLVYPPHLEPPRGWCPAKKKDLKDRGAEGWPEGEEPRLRCTFCRRTYAGVNAKSMWRRHVFEKHRIAMSNRRDGNLDRPRGRGSGKENRPQSAPKTKDATHDSLLSIVVAPQTVTDNVSHKSRFRPAKPQEAPKPLSERDTAHVTNTSAEALPQDQCSDEDSECGDLASSNSPPLTPNGSDPTYTLVGEPATELNVPSPASKSLIPESPYNPLQTPSFRHSPPRLPSPWRFPSPSHPLHSTTRDLSLTIVAQPDPSPSIKDIQSIGSSPSMLLTLASSPFSQERSIRSSGAFETPARSKLSFAKSINRPYLMLGQSSSPLHAMKGYRGRSHTFGGSPLRKIIPSASSQQHKRHSSATSETWFSEGNLTSLSSTPLRLPHISTDPFSIYDSWPPMVEDGRVSPVRFPKVGPEPDSPVLRNGSQAIPVGLGIGLLEPFSSPRKASRDTAFSFSPQPGWRTSAKKRRVVSEDMPEDLITEASSPLKKRRKNPTDS</sequence>
<comment type="caution">
    <text evidence="2">The sequence shown here is derived from an EMBL/GenBank/DDBJ whole genome shotgun (WGS) entry which is preliminary data.</text>
</comment>
<feature type="compositionally biased region" description="Pro residues" evidence="1">
    <location>
        <begin position="51"/>
        <end position="61"/>
    </location>
</feature>
<dbReference type="Proteomes" id="UP000567179">
    <property type="component" value="Unassembled WGS sequence"/>
</dbReference>
<dbReference type="AlphaFoldDB" id="A0A8H5B023"/>
<feature type="region of interest" description="Disordered" evidence="1">
    <location>
        <begin position="127"/>
        <end position="146"/>
    </location>
</feature>
<organism evidence="2 3">
    <name type="scientific">Psilocybe cf. subviscida</name>
    <dbReference type="NCBI Taxonomy" id="2480587"/>
    <lineage>
        <taxon>Eukaryota</taxon>
        <taxon>Fungi</taxon>
        <taxon>Dikarya</taxon>
        <taxon>Basidiomycota</taxon>
        <taxon>Agaricomycotina</taxon>
        <taxon>Agaricomycetes</taxon>
        <taxon>Agaricomycetidae</taxon>
        <taxon>Agaricales</taxon>
        <taxon>Agaricineae</taxon>
        <taxon>Strophariaceae</taxon>
        <taxon>Psilocybe</taxon>
    </lineage>
</organism>
<feature type="region of interest" description="Disordered" evidence="1">
    <location>
        <begin position="182"/>
        <end position="214"/>
    </location>
</feature>
<keyword evidence="3" id="KW-1185">Reference proteome</keyword>
<feature type="region of interest" description="Disordered" evidence="1">
    <location>
        <begin position="552"/>
        <end position="604"/>
    </location>
</feature>
<dbReference type="EMBL" id="JAACJJ010000056">
    <property type="protein sequence ID" value="KAF5313237.1"/>
    <property type="molecule type" value="Genomic_DNA"/>
</dbReference>